<keyword evidence="2" id="KW-1185">Reference proteome</keyword>
<gene>
    <name evidence="1" type="ORF">CS022_05300</name>
</gene>
<dbReference type="Gene3D" id="3.30.420.40">
    <property type="match status" value="1"/>
</dbReference>
<proteinExistence type="predicted"/>
<dbReference type="Proteomes" id="UP000290287">
    <property type="component" value="Unassembled WGS sequence"/>
</dbReference>
<dbReference type="EMBL" id="PEIB01000004">
    <property type="protein sequence ID" value="RXJ74059.1"/>
    <property type="molecule type" value="Genomic_DNA"/>
</dbReference>
<name>A0A4Q0YXX8_9GAMM</name>
<evidence type="ECO:0008006" key="3">
    <source>
        <dbReference type="Google" id="ProtNLM"/>
    </source>
</evidence>
<dbReference type="AlphaFoldDB" id="A0A4Q0YXX8"/>
<dbReference type="InterPro" id="IPR043129">
    <property type="entry name" value="ATPase_NBD"/>
</dbReference>
<dbReference type="OrthoDB" id="9805576at2"/>
<organism evidence="1 2">
    <name type="scientific">Veronia nyctiphanis</name>
    <dbReference type="NCBI Taxonomy" id="1278244"/>
    <lineage>
        <taxon>Bacteria</taxon>
        <taxon>Pseudomonadati</taxon>
        <taxon>Pseudomonadota</taxon>
        <taxon>Gammaproteobacteria</taxon>
        <taxon>Vibrionales</taxon>
        <taxon>Vibrionaceae</taxon>
        <taxon>Veronia</taxon>
    </lineage>
</organism>
<comment type="caution">
    <text evidence="1">The sequence shown here is derived from an EMBL/GenBank/DDBJ whole genome shotgun (WGS) entry which is preliminary data.</text>
</comment>
<accession>A0A4Q0YXX8</accession>
<protein>
    <recommendedName>
        <fullName evidence="3">Xylulose kinase</fullName>
    </recommendedName>
</protein>
<sequence>MVADILNRPVTLLDSHNGAAFGAALQALWMLDGKQSISHLCAEHVEEKLTTVIEPNQENQQRYHREYLRFSRAVELVRNFY</sequence>
<reference evidence="1 2" key="1">
    <citation type="submission" date="2017-10" db="EMBL/GenBank/DDBJ databases">
        <title>Nyctiphanis sp. nov., isolated from the stomach of the euphausiid Nyctiphanes simplex (Hansen, 1911) in the Gulf of California.</title>
        <authorList>
            <person name="Gomez-Gil B."/>
            <person name="Aguilar-Mendez M."/>
            <person name="Lopez-Cortes A."/>
            <person name="Gomez-Gutierrez J."/>
            <person name="Roque A."/>
            <person name="Lang E."/>
            <person name="Gonzalez-Castillo A."/>
        </authorList>
    </citation>
    <scope>NUCLEOTIDE SEQUENCE [LARGE SCALE GENOMIC DNA]</scope>
    <source>
        <strain evidence="1 2">CAIM 600</strain>
    </source>
</reference>
<dbReference type="SUPFAM" id="SSF53067">
    <property type="entry name" value="Actin-like ATPase domain"/>
    <property type="match status" value="1"/>
</dbReference>
<evidence type="ECO:0000313" key="2">
    <source>
        <dbReference type="Proteomes" id="UP000290287"/>
    </source>
</evidence>
<evidence type="ECO:0000313" key="1">
    <source>
        <dbReference type="EMBL" id="RXJ74059.1"/>
    </source>
</evidence>